<feature type="compositionally biased region" description="Acidic residues" evidence="1">
    <location>
        <begin position="146"/>
        <end position="158"/>
    </location>
</feature>
<comment type="caution">
    <text evidence="2">The sequence shown here is derived from an EMBL/GenBank/DDBJ whole genome shotgun (WGS) entry which is preliminary data.</text>
</comment>
<protein>
    <submittedName>
        <fullName evidence="2">Uncharacterized protein</fullName>
    </submittedName>
</protein>
<evidence type="ECO:0000313" key="2">
    <source>
        <dbReference type="EMBL" id="MBW0508352.1"/>
    </source>
</evidence>
<accession>A0A9Q3DZ44</accession>
<proteinExistence type="predicted"/>
<reference evidence="2" key="1">
    <citation type="submission" date="2021-03" db="EMBL/GenBank/DDBJ databases">
        <title>Draft genome sequence of rust myrtle Austropuccinia psidii MF-1, a brazilian biotype.</title>
        <authorList>
            <person name="Quecine M.C."/>
            <person name="Pachon D.M.R."/>
            <person name="Bonatelli M.L."/>
            <person name="Correr F.H."/>
            <person name="Franceschini L.M."/>
            <person name="Leite T.F."/>
            <person name="Margarido G.R.A."/>
            <person name="Almeida C.A."/>
            <person name="Ferrarezi J.A."/>
            <person name="Labate C.A."/>
        </authorList>
    </citation>
    <scope>NUCLEOTIDE SEQUENCE</scope>
    <source>
        <strain evidence="2">MF-1</strain>
    </source>
</reference>
<organism evidence="2 3">
    <name type="scientific">Austropuccinia psidii MF-1</name>
    <dbReference type="NCBI Taxonomy" id="1389203"/>
    <lineage>
        <taxon>Eukaryota</taxon>
        <taxon>Fungi</taxon>
        <taxon>Dikarya</taxon>
        <taxon>Basidiomycota</taxon>
        <taxon>Pucciniomycotina</taxon>
        <taxon>Pucciniomycetes</taxon>
        <taxon>Pucciniales</taxon>
        <taxon>Sphaerophragmiaceae</taxon>
        <taxon>Austropuccinia</taxon>
    </lineage>
</organism>
<evidence type="ECO:0000313" key="3">
    <source>
        <dbReference type="Proteomes" id="UP000765509"/>
    </source>
</evidence>
<feature type="region of interest" description="Disordered" evidence="1">
    <location>
        <begin position="130"/>
        <end position="158"/>
    </location>
</feature>
<gene>
    <name evidence="2" type="ORF">O181_048067</name>
</gene>
<feature type="compositionally biased region" description="Polar residues" evidence="1">
    <location>
        <begin position="293"/>
        <end position="332"/>
    </location>
</feature>
<name>A0A9Q3DZ44_9BASI</name>
<feature type="region of interest" description="Disordered" evidence="1">
    <location>
        <begin position="44"/>
        <end position="108"/>
    </location>
</feature>
<dbReference type="Proteomes" id="UP000765509">
    <property type="component" value="Unassembled WGS sequence"/>
</dbReference>
<sequence length="411" mass="46764">MSNFHPQNTPLHHLHLHPATHLRHHHHRVINQDNENSALNTTSRLNQKSSLSSKISKPLDDKTNTIKKSKKIVNLTHSPQFEKLKSSQSNHYSTATTNTNSLKKSVKSSINNNSHLSLLSDPSKPLLFRTPLTAKRPQRPPPIEPQSDDEDNQDNCQDDQLEDSFRSLNQFDSLTFNLDKNNVPDVEYGPPTAFVEPVELSDDLCDFSEFFKNLKNPPQGHLPHFYTSDGVTDTISYILSHDGQKSNWSFEPNHPITDYAGDHQLDQIHLPPVLPRAERKTVLKRFSSKASLRTVNPKSTTPTLSNRPFSSTALRTKSRSMTNTTIGSISRPNTRRKELSSLELYSNPEKLVSSHIPTAYQRAIKQLIENEIAGISRELNDYVESCRNENTFTNEVLLDEFNNLNEFQFKI</sequence>
<feature type="compositionally biased region" description="Polar residues" evidence="1">
    <location>
        <begin position="86"/>
        <end position="99"/>
    </location>
</feature>
<keyword evidence="3" id="KW-1185">Reference proteome</keyword>
<dbReference type="EMBL" id="AVOT02020280">
    <property type="protein sequence ID" value="MBW0508352.1"/>
    <property type="molecule type" value="Genomic_DNA"/>
</dbReference>
<evidence type="ECO:0000256" key="1">
    <source>
        <dbReference type="SAM" id="MobiDB-lite"/>
    </source>
</evidence>
<dbReference type="AlphaFoldDB" id="A0A9Q3DZ44"/>
<feature type="region of interest" description="Disordered" evidence="1">
    <location>
        <begin position="293"/>
        <end position="333"/>
    </location>
</feature>
<dbReference type="OrthoDB" id="2507491at2759"/>